<name>A0A2G5K823_9RHOB</name>
<dbReference type="EMBL" id="MDGM01000009">
    <property type="protein sequence ID" value="PIB25681.1"/>
    <property type="molecule type" value="Genomic_DNA"/>
</dbReference>
<evidence type="ECO:0000256" key="5">
    <source>
        <dbReference type="PIRSR" id="PIRSR015582-1"/>
    </source>
</evidence>
<organism evidence="8 9">
    <name type="scientific">Paramylibacter kogurei</name>
    <dbReference type="NCBI Taxonomy" id="1889778"/>
    <lineage>
        <taxon>Bacteria</taxon>
        <taxon>Pseudomonadati</taxon>
        <taxon>Pseudomonadota</taxon>
        <taxon>Alphaproteobacteria</taxon>
        <taxon>Rhodobacterales</taxon>
        <taxon>Paracoccaceae</taxon>
        <taxon>Paramylibacter</taxon>
    </lineage>
</organism>
<feature type="binding site" evidence="5">
    <location>
        <position position="126"/>
    </location>
    <ligand>
        <name>substrate</name>
    </ligand>
</feature>
<comment type="similarity">
    <text evidence="2">Belongs to the HpcH/HpaI aldolase family.</text>
</comment>
<accession>A0A2G5K823</accession>
<keyword evidence="3 6" id="KW-0479">Metal-binding</keyword>
<dbReference type="RefSeq" id="WP_099592066.1">
    <property type="nucleotide sequence ID" value="NZ_MDGM01000009.1"/>
</dbReference>
<dbReference type="InterPro" id="IPR005000">
    <property type="entry name" value="Aldolase/citrate-lyase_domain"/>
</dbReference>
<dbReference type="InterPro" id="IPR040442">
    <property type="entry name" value="Pyrv_kinase-like_dom_sf"/>
</dbReference>
<dbReference type="PANTHER" id="PTHR32308:SF10">
    <property type="entry name" value="CITRATE LYASE SUBUNIT BETA"/>
    <property type="match status" value="1"/>
</dbReference>
<comment type="caution">
    <text evidence="8">The sequence shown here is derived from an EMBL/GenBank/DDBJ whole genome shotgun (WGS) entry which is preliminary data.</text>
</comment>
<dbReference type="Proteomes" id="UP000231516">
    <property type="component" value="Unassembled WGS sequence"/>
</dbReference>
<proteinExistence type="inferred from homology"/>
<evidence type="ECO:0000259" key="7">
    <source>
        <dbReference type="Pfam" id="PF03328"/>
    </source>
</evidence>
<feature type="binding site" evidence="5">
    <location>
        <position position="68"/>
    </location>
    <ligand>
        <name>substrate</name>
    </ligand>
</feature>
<dbReference type="AlphaFoldDB" id="A0A2G5K823"/>
<feature type="binding site" evidence="6">
    <location>
        <position position="152"/>
    </location>
    <ligand>
        <name>Mg(2+)</name>
        <dbReference type="ChEBI" id="CHEBI:18420"/>
    </ligand>
</feature>
<dbReference type="GO" id="GO:0003824">
    <property type="term" value="F:catalytic activity"/>
    <property type="evidence" value="ECO:0007669"/>
    <property type="project" value="InterPro"/>
</dbReference>
<dbReference type="OrthoDB" id="9800547at2"/>
<dbReference type="Pfam" id="PF03328">
    <property type="entry name" value="HpcH_HpaI"/>
    <property type="match status" value="1"/>
</dbReference>
<dbReference type="GO" id="GO:0006107">
    <property type="term" value="P:oxaloacetate metabolic process"/>
    <property type="evidence" value="ECO:0007669"/>
    <property type="project" value="TreeGrafter"/>
</dbReference>
<gene>
    <name evidence="8" type="ORF">BFP76_00675</name>
</gene>
<evidence type="ECO:0000256" key="3">
    <source>
        <dbReference type="ARBA" id="ARBA00022723"/>
    </source>
</evidence>
<reference evidence="8 9" key="1">
    <citation type="submission" date="2016-08" db="EMBL/GenBank/DDBJ databases">
        <title>Draft genome of Amylibacter sp. strain 4G11.</title>
        <authorList>
            <person name="Wong S.-K."/>
            <person name="Hamasaki K."/>
            <person name="Yoshizawa S."/>
        </authorList>
    </citation>
    <scope>NUCLEOTIDE SEQUENCE [LARGE SCALE GENOMIC DNA]</scope>
    <source>
        <strain evidence="8 9">4G11</strain>
    </source>
</reference>
<evidence type="ECO:0000256" key="4">
    <source>
        <dbReference type="ARBA" id="ARBA00022842"/>
    </source>
</evidence>
<dbReference type="Gene3D" id="3.20.20.60">
    <property type="entry name" value="Phosphoenolpyruvate-binding domains"/>
    <property type="match status" value="1"/>
</dbReference>
<evidence type="ECO:0000256" key="1">
    <source>
        <dbReference type="ARBA" id="ARBA00001946"/>
    </source>
</evidence>
<dbReference type="SUPFAM" id="SSF51621">
    <property type="entry name" value="Phosphoenolpyruvate/pyruvate domain"/>
    <property type="match status" value="1"/>
</dbReference>
<dbReference type="InterPro" id="IPR011206">
    <property type="entry name" value="Citrate_lyase_beta/mcl1/mcl2"/>
</dbReference>
<dbReference type="GO" id="GO:0000287">
    <property type="term" value="F:magnesium ion binding"/>
    <property type="evidence" value="ECO:0007669"/>
    <property type="project" value="TreeGrafter"/>
</dbReference>
<dbReference type="PIRSF" id="PIRSF015582">
    <property type="entry name" value="Cit_lyase_B"/>
    <property type="match status" value="1"/>
</dbReference>
<evidence type="ECO:0000256" key="6">
    <source>
        <dbReference type="PIRSR" id="PIRSR015582-2"/>
    </source>
</evidence>
<feature type="domain" description="HpcH/HpaI aldolase/citrate lyase" evidence="7">
    <location>
        <begin position="8"/>
        <end position="220"/>
    </location>
</feature>
<evidence type="ECO:0000313" key="9">
    <source>
        <dbReference type="Proteomes" id="UP000231516"/>
    </source>
</evidence>
<evidence type="ECO:0000313" key="8">
    <source>
        <dbReference type="EMBL" id="PIB25681.1"/>
    </source>
</evidence>
<keyword evidence="4 6" id="KW-0460">Magnesium</keyword>
<keyword evidence="9" id="KW-1185">Reference proteome</keyword>
<comment type="cofactor">
    <cofactor evidence="1">
        <name>Mg(2+)</name>
        <dbReference type="ChEBI" id="CHEBI:18420"/>
    </cofactor>
</comment>
<sequence length="285" mass="31006">MDISPLYRSFLFVPGANERAVAKASQLPADRIIFDLEDAVASDAKPAALTRVCSAISDPDLASRALVRVNGLDSAYIAADLRALNTATPAALVFPKIEKVDHVLQIDALLQVFKGFQNTQVWVMIETPLGVLNVAQIMAHPRVTGLIFGPNDLRKSLSAQTSENRDALQTSLSLCVLAVRAHDKYCIDGVYNNFNDNDGLMRECEQGRMLGFDGKSLIHPNQIATTNQIFAPSIAEITHAENVISAFQSAIDGLATLNGEMIEELHVQQAKALLKQAQIIKQQES</sequence>
<dbReference type="InterPro" id="IPR015813">
    <property type="entry name" value="Pyrv/PenolPyrv_kinase-like_dom"/>
</dbReference>
<feature type="binding site" evidence="6">
    <location>
        <position position="126"/>
    </location>
    <ligand>
        <name>Mg(2+)</name>
        <dbReference type="ChEBI" id="CHEBI:18420"/>
    </ligand>
</feature>
<evidence type="ECO:0000256" key="2">
    <source>
        <dbReference type="ARBA" id="ARBA00005568"/>
    </source>
</evidence>
<protein>
    <recommendedName>
        <fullName evidence="7">HpcH/HpaI aldolase/citrate lyase domain-containing protein</fullName>
    </recommendedName>
</protein>
<dbReference type="PANTHER" id="PTHR32308">
    <property type="entry name" value="LYASE BETA SUBUNIT, PUTATIVE (AFU_ORTHOLOGUE AFUA_4G13030)-RELATED"/>
    <property type="match status" value="1"/>
</dbReference>